<evidence type="ECO:0000256" key="2">
    <source>
        <dbReference type="ARBA" id="ARBA00006162"/>
    </source>
</evidence>
<keyword evidence="3" id="KW-1003">Cell membrane</keyword>
<keyword evidence="4 7" id="KW-0812">Transmembrane</keyword>
<evidence type="ECO:0000256" key="7">
    <source>
        <dbReference type="SAM" id="Phobius"/>
    </source>
</evidence>
<evidence type="ECO:0000256" key="6">
    <source>
        <dbReference type="ARBA" id="ARBA00023136"/>
    </source>
</evidence>
<dbReference type="InterPro" id="IPR006707">
    <property type="entry name" value="T7SS_EccD"/>
</dbReference>
<dbReference type="InterPro" id="IPR044049">
    <property type="entry name" value="EccD_transm"/>
</dbReference>
<feature type="transmembrane region" description="Helical" evidence="7">
    <location>
        <begin position="384"/>
        <end position="404"/>
    </location>
</feature>
<keyword evidence="5 7" id="KW-1133">Transmembrane helix</keyword>
<name>A0A6F8Y2N3_9ACTN</name>
<evidence type="ECO:0000256" key="5">
    <source>
        <dbReference type="ARBA" id="ARBA00022989"/>
    </source>
</evidence>
<evidence type="ECO:0000313" key="9">
    <source>
        <dbReference type="EMBL" id="BCB80366.1"/>
    </source>
</evidence>
<evidence type="ECO:0000259" key="8">
    <source>
        <dbReference type="Pfam" id="PF19053"/>
    </source>
</evidence>
<feature type="transmembrane region" description="Helical" evidence="7">
    <location>
        <begin position="195"/>
        <end position="215"/>
    </location>
</feature>
<gene>
    <name evidence="9" type="ORF">Pflav_067760</name>
</gene>
<feature type="transmembrane region" description="Helical" evidence="7">
    <location>
        <begin position="115"/>
        <end position="136"/>
    </location>
</feature>
<dbReference type="GO" id="GO:0005886">
    <property type="term" value="C:plasma membrane"/>
    <property type="evidence" value="ECO:0007669"/>
    <property type="project" value="UniProtKB-SubCell"/>
</dbReference>
<dbReference type="EMBL" id="AP022870">
    <property type="protein sequence ID" value="BCB80366.1"/>
    <property type="molecule type" value="Genomic_DNA"/>
</dbReference>
<dbReference type="NCBIfam" id="TIGR03920">
    <property type="entry name" value="T7SS_EccD"/>
    <property type="match status" value="1"/>
</dbReference>
<dbReference type="Proteomes" id="UP000502508">
    <property type="component" value="Chromosome"/>
</dbReference>
<evidence type="ECO:0000256" key="4">
    <source>
        <dbReference type="ARBA" id="ARBA00022692"/>
    </source>
</evidence>
<dbReference type="PIRSF" id="PIRSF017804">
    <property type="entry name" value="Secretion_EccD1"/>
    <property type="match status" value="1"/>
</dbReference>
<feature type="domain" description="EccD-like transmembrane" evidence="8">
    <location>
        <begin position="116"/>
        <end position="446"/>
    </location>
</feature>
<keyword evidence="10" id="KW-1185">Reference proteome</keyword>
<dbReference type="Pfam" id="PF08817">
    <property type="entry name" value="YukD"/>
    <property type="match status" value="1"/>
</dbReference>
<protein>
    <submittedName>
        <fullName evidence="9">Type VII secretion integral membrane protein EccD</fullName>
    </submittedName>
</protein>
<evidence type="ECO:0000313" key="10">
    <source>
        <dbReference type="Proteomes" id="UP000502508"/>
    </source>
</evidence>
<feature type="transmembrane region" description="Helical" evidence="7">
    <location>
        <begin position="317"/>
        <end position="346"/>
    </location>
</feature>
<reference evidence="9 10" key="1">
    <citation type="submission" date="2020-03" db="EMBL/GenBank/DDBJ databases">
        <title>Whole genome shotgun sequence of Phytohabitans flavus NBRC 107702.</title>
        <authorList>
            <person name="Komaki H."/>
            <person name="Tamura T."/>
        </authorList>
    </citation>
    <scope>NUCLEOTIDE SEQUENCE [LARGE SCALE GENOMIC DNA]</scope>
    <source>
        <strain evidence="9 10">NBRC 107702</strain>
    </source>
</reference>
<comment type="subcellular location">
    <subcellularLocation>
        <location evidence="1">Cell membrane</location>
        <topology evidence="1">Multi-pass membrane protein</topology>
    </subcellularLocation>
</comment>
<comment type="similarity">
    <text evidence="2">Belongs to the EccD/Snm4 family.</text>
</comment>
<feature type="transmembrane region" description="Helical" evidence="7">
    <location>
        <begin position="142"/>
        <end position="161"/>
    </location>
</feature>
<proteinExistence type="inferred from homology"/>
<feature type="transmembrane region" description="Helical" evidence="7">
    <location>
        <begin position="168"/>
        <end position="189"/>
    </location>
</feature>
<feature type="transmembrane region" description="Helical" evidence="7">
    <location>
        <begin position="358"/>
        <end position="377"/>
    </location>
</feature>
<dbReference type="Gene3D" id="3.10.20.90">
    <property type="entry name" value="Phosphatidylinositol 3-kinase Catalytic Subunit, Chain A, domain 1"/>
    <property type="match status" value="1"/>
</dbReference>
<dbReference type="KEGG" id="pfla:Pflav_067760"/>
<feature type="transmembrane region" description="Helical" evidence="7">
    <location>
        <begin position="249"/>
        <end position="268"/>
    </location>
</feature>
<feature type="transmembrane region" description="Helical" evidence="7">
    <location>
        <begin position="424"/>
        <end position="443"/>
    </location>
</feature>
<dbReference type="Pfam" id="PF19053">
    <property type="entry name" value="EccD"/>
    <property type="match status" value="1"/>
</dbReference>
<accession>A0A6F8Y2N3</accession>
<evidence type="ECO:0000256" key="3">
    <source>
        <dbReference type="ARBA" id="ARBA00022475"/>
    </source>
</evidence>
<reference evidence="9 10" key="2">
    <citation type="submission" date="2020-03" db="EMBL/GenBank/DDBJ databases">
        <authorList>
            <person name="Ichikawa N."/>
            <person name="Kimura A."/>
            <person name="Kitahashi Y."/>
            <person name="Uohara A."/>
        </authorList>
    </citation>
    <scope>NUCLEOTIDE SEQUENCE [LARGE SCALE GENOMIC DNA]</scope>
    <source>
        <strain evidence="9 10">NBRC 107702</strain>
    </source>
</reference>
<organism evidence="9 10">
    <name type="scientific">Phytohabitans flavus</name>
    <dbReference type="NCBI Taxonomy" id="1076124"/>
    <lineage>
        <taxon>Bacteria</taxon>
        <taxon>Bacillati</taxon>
        <taxon>Actinomycetota</taxon>
        <taxon>Actinomycetes</taxon>
        <taxon>Micromonosporales</taxon>
        <taxon>Micromonosporaceae</taxon>
    </lineage>
</organism>
<sequence length="446" mass="44221">MTAGLARVTISTPLRRLDVALPEQVPVAELLPEVLRHAGDGLADDGERHGGWILRRADGAALSAGQALLPQGVRDGELLFLLPARVGWAEPEYDDVVEAIADGARRRGASWSADATRVAGLAAAAVPLALGLAAAVRAAPQWNTVPPVVAALLLVAGVVVARSRQDSVAGAALAGYALPYAFAAGSLLAGPERPAQALAGSTALLVVSFIGAVGVAAHLRVFVAGGMVGLLGGLTALAAVGGLTPHGAAAVLLALLACGVGALPLVAIRLGRLPLPPITPLPGDDGPAPRPQPAGVDAAVGRTEDALTGLLIGHATLAVAASAILVATGGLAGRLLVGVVAAGLLLRSRLFAAVHHRVPLLAAGLGGTAALGVALLVTTGPRVLLAFAAGGTFAALTVVAAGVAYARRPPSPYLGRAADVLDTALLVCVVPVACAVLDLYTAVRDL</sequence>
<keyword evidence="6 7" id="KW-0472">Membrane</keyword>
<dbReference type="RefSeq" id="WP_173040536.1">
    <property type="nucleotide sequence ID" value="NZ_AP022870.1"/>
</dbReference>
<dbReference type="AlphaFoldDB" id="A0A6F8Y2N3"/>
<evidence type="ECO:0000256" key="1">
    <source>
        <dbReference type="ARBA" id="ARBA00004651"/>
    </source>
</evidence>
<dbReference type="InterPro" id="IPR024962">
    <property type="entry name" value="YukD-like"/>
</dbReference>
<feature type="transmembrane region" description="Helical" evidence="7">
    <location>
        <begin position="222"/>
        <end position="243"/>
    </location>
</feature>